<protein>
    <submittedName>
        <fullName evidence="1">Uncharacterized protein</fullName>
    </submittedName>
</protein>
<organism evidence="1 2">
    <name type="scientific">Populus alba</name>
    <name type="common">White poplar</name>
    <dbReference type="NCBI Taxonomy" id="43335"/>
    <lineage>
        <taxon>Eukaryota</taxon>
        <taxon>Viridiplantae</taxon>
        <taxon>Streptophyta</taxon>
        <taxon>Embryophyta</taxon>
        <taxon>Tracheophyta</taxon>
        <taxon>Spermatophyta</taxon>
        <taxon>Magnoliopsida</taxon>
        <taxon>eudicotyledons</taxon>
        <taxon>Gunneridae</taxon>
        <taxon>Pentapetalae</taxon>
        <taxon>rosids</taxon>
        <taxon>fabids</taxon>
        <taxon>Malpighiales</taxon>
        <taxon>Salicaceae</taxon>
        <taxon>Saliceae</taxon>
        <taxon>Populus</taxon>
    </lineage>
</organism>
<accession>A0ACC4AT85</accession>
<gene>
    <name evidence="1" type="ORF">D5086_029290</name>
</gene>
<proteinExistence type="predicted"/>
<evidence type="ECO:0000313" key="2">
    <source>
        <dbReference type="Proteomes" id="UP000309997"/>
    </source>
</evidence>
<dbReference type="EMBL" id="RCHU02000016">
    <property type="protein sequence ID" value="KAL3569400.1"/>
    <property type="molecule type" value="Genomic_DNA"/>
</dbReference>
<comment type="caution">
    <text evidence="1">The sequence shown here is derived from an EMBL/GenBank/DDBJ whole genome shotgun (WGS) entry which is preliminary data.</text>
</comment>
<reference evidence="1 2" key="1">
    <citation type="journal article" date="2024" name="Plant Biotechnol. J.">
        <title>Genome and CRISPR/Cas9 system of a widespread forest tree (Populus alba) in the world.</title>
        <authorList>
            <person name="Liu Y.J."/>
            <person name="Jiang P.F."/>
            <person name="Han X.M."/>
            <person name="Li X.Y."/>
            <person name="Wang H.M."/>
            <person name="Wang Y.J."/>
            <person name="Wang X.X."/>
            <person name="Zeng Q.Y."/>
        </authorList>
    </citation>
    <scope>NUCLEOTIDE SEQUENCE [LARGE SCALE GENOMIC DNA]</scope>
    <source>
        <strain evidence="2">cv. PAL-ZL1</strain>
    </source>
</reference>
<name>A0ACC4AT85_POPAL</name>
<dbReference type="Proteomes" id="UP000309997">
    <property type="component" value="Unassembled WGS sequence"/>
</dbReference>
<evidence type="ECO:0000313" key="1">
    <source>
        <dbReference type="EMBL" id="KAL3569400.1"/>
    </source>
</evidence>
<sequence>MKKIDMFCASQASTAICMSMDRPSSSSSTIQPGGPTIDRCNPVIREQKRIPRTRPLVPCTSQPPPINPVPYQLLHKSQKSTSKNKASDQNSNKKSNSTKPKPKPNDQKNKKISFKPADIDDGDKKSAASLNVSKYIVRKSWAKPGGSIIAPPGSSRNLLGDAAFVDGIPDYDPVSAQLVPVEPNMSTQALSKEESTASRPSSSSSPNQRASDMMDLFPAKPAINSSVSDDSSKAPPLAAPLLFFENPTLLDPTPSPSLPWSIVSTRDLRAIIDGLHSWAHQPLDSQWFIVNKAESMGLLRVEPKDIKFLLSLDN</sequence>
<keyword evidence="2" id="KW-1185">Reference proteome</keyword>